<dbReference type="RefSeq" id="WP_165137787.1">
    <property type="nucleotide sequence ID" value="NZ_CP049252.1"/>
</dbReference>
<gene>
    <name evidence="3" type="ORF">GGQ72_004590</name>
</gene>
<dbReference type="InterPro" id="IPR038765">
    <property type="entry name" value="Papain-like_cys_pep_sf"/>
</dbReference>
<evidence type="ECO:0000313" key="3">
    <source>
        <dbReference type="EMBL" id="MBB4146021.1"/>
    </source>
</evidence>
<evidence type="ECO:0000259" key="1">
    <source>
        <dbReference type="Pfam" id="PF05257"/>
    </source>
</evidence>
<proteinExistence type="predicted"/>
<reference evidence="3 4" key="1">
    <citation type="submission" date="2020-08" db="EMBL/GenBank/DDBJ databases">
        <title>Genomic Encyclopedia of Type Strains, Phase IV (KMG-IV): sequencing the most valuable type-strain genomes for metagenomic binning, comparative biology and taxonomic classification.</title>
        <authorList>
            <person name="Goeker M."/>
        </authorList>
    </citation>
    <scope>NUCLEOTIDE SEQUENCE [LARGE SCALE GENOMIC DNA]</scope>
    <source>
        <strain evidence="3 4">DSM 29514</strain>
    </source>
</reference>
<evidence type="ECO:0000313" key="4">
    <source>
        <dbReference type="Proteomes" id="UP000519897"/>
    </source>
</evidence>
<dbReference type="EMBL" id="JACIEC010000016">
    <property type="protein sequence ID" value="MBB4146021.1"/>
    <property type="molecule type" value="Genomic_DNA"/>
</dbReference>
<dbReference type="Proteomes" id="UP000519897">
    <property type="component" value="Unassembled WGS sequence"/>
</dbReference>
<accession>A0A7W6LMW3</accession>
<dbReference type="InterPro" id="IPR013423">
    <property type="entry name" value="CHP02594"/>
</dbReference>
<dbReference type="NCBIfam" id="TIGR02594">
    <property type="entry name" value="TIGR02594 family protein"/>
    <property type="match status" value="1"/>
</dbReference>
<sequence length="1862" mass="196182">MTDAVTKLVVDASGALRTLGDVEGAFQAVGQASDRAAAELADFDARMAKINAAMAANEKLSTQRVDRISQEQRAYQNWISKSSDLGALQIRQQREIARVSVDAANAVITGITSEVQARNLVLQTLQRHRTEVDQLNAKLNGSSSAQAANVKRIDETTKAYERLHRASNDNAISTANLAAQFQDIAVTAAMGMSPLQIALQQGTQIAGAFGNAGATSAVKALGGAFLALVSPVALASVALTAATAAAIQYFMTSVDKTKATEAALEQHANAIRALKEAYGEAAAGAREYLSETKNTAQALTILAGIKLGDQLKDQFADLRKNTSLFRTDADKIREELDKASMSFGMGNQTTEQAAKINALTDQLQKASRESLVATKRFQVFGAELQKFGKDGDFLALREGIAIKLNADPANKDLAKLADEVFKLTDTGTRLQSAMRAGEESVTGLGQAAVASASNVMGFAQALGTLTNMVPALAAAERGVTGVRSANEAYAAALGALNKDMQNGVIKSEDAYFQRLKKVEEAHKQAIQAVTGYADASDMVAKAERQNAIDGMSDREAAAARIRDTYAEQEKAIRATVAAGADQAKAEELIARNSQAMDTALANSGRHFDELADKAGEKGASKSLREYERAVTSAQNTADRLVDKMFPGEGARREAQELLALLDQYGDKLTDVQRSAVMAEADNLFRAADLGLRDLDDATKKHGKSMADSLESTLGDALGSLFSSPIKDLDDFVDRVLSAFARLGEENLQKTFDGLFGGGSSSKGGKASSGGLLSGIGSLFGGGGSSNLGGGVSSASQLRDVSSALGKTTKSALDVAKQFEGLNERADSPVLNSFLMASGNWNRLSVQDTAWCAAFANASIAKAGGQGTGSNLASSFLNWGTGTNTPQPGDIVVLKPQSAGSSGHVGFLASYGNGKVQVFGGNQSNGVNVKTFDASEVAGFRTDPTIMRSAVSGGVLDASKQMTASAGARGVSPDSQSWQANTTYGDFLGANSGQGGGMGAFGGLLSAGLGGFGMGAQTQNPLMGALGGAMSGWSAGAAIAAVGGPIGAVVGGIAGLLGGIFGKSKQKKQELRQAQQELESQIGSIIDLMRTSTGAFIGAFEKEYLSVTDEYRKAMQLADKAKNYQLKSDLEKSMDVFFDKLSERWNRGFEGMLKSMESGQGLNSEFMAGMDSIEKMRESLVGFINDAKMFADANGDLAAYYKTSRTPPEPPVLNQYQEVWTGGLALAGLDVYEKNVLPEGYKNVADQMYDLGVQVWNEKGGALYKSLSELIKVAQDAGLEVDQLGTVTKKAVEANVSYSDSVDRARQAAIKSALALVTGEREFTEMEKAIQKAQGAASNLPSLLRDLGMSAQDAAKAVDGALNVALSRLRDDWVSDMTASIGDLSGVGYINDVMEALKTYEGRLTDATALGFDASLAVRELSLSIKDIVRNADLTKDEIDALGAAFPQLRFALNGVNTATQGLSDAKSDLDAAYRKEASAIDELISASKQGIAAIKQFRDAMRISDKSPLSPADKLAEAARQFRDISEKARNGDEDALNDLTQISQTYLDEAKSYYASSSEYYRIWTEVDQTLASVQAATEGQLSQAEKQKAALDAQVNGILKLDDSVGSVRDALDRYNQANIAALDAVRQQISLVGLTGANAINAAFASLNIKPTDDQTAYWRSQIANGRSADQVTEAIKGSREWELNMLYRNIMGRDLDAAGRVFFLQSGKTNDQISADLEWAKAHGAMRSGGIVGAFARGGIVGNGILDRDTVRARYASGGDILLAGGEHVTRETSVNRNTYGTLEYINRTGRVPGNDDSALVAEIRSLKAELAALQKGLAQVAAVTAASGQVVAEAVSNTTGAVNALGKQASAAGLRRG</sequence>
<feature type="domain" description="Bacteriophage tail tape measure N-terminal" evidence="2">
    <location>
        <begin position="170"/>
        <end position="341"/>
    </location>
</feature>
<protein>
    <submittedName>
        <fullName evidence="3">Uncharacterized protein (TIGR02594 family)</fullName>
    </submittedName>
</protein>
<dbReference type="SUPFAM" id="SSF54001">
    <property type="entry name" value="Cysteine proteinases"/>
    <property type="match status" value="1"/>
</dbReference>
<dbReference type="Pfam" id="PF05257">
    <property type="entry name" value="CHAP"/>
    <property type="match status" value="1"/>
</dbReference>
<dbReference type="InterPro" id="IPR009628">
    <property type="entry name" value="Phage_tape_measure_N"/>
</dbReference>
<keyword evidence="4" id="KW-1185">Reference proteome</keyword>
<feature type="domain" description="Peptidase C51" evidence="1">
    <location>
        <begin position="847"/>
        <end position="921"/>
    </location>
</feature>
<evidence type="ECO:0000259" key="2">
    <source>
        <dbReference type="Pfam" id="PF06791"/>
    </source>
</evidence>
<organism evidence="3 4">
    <name type="scientific">Rhizobium rhizoryzae</name>
    <dbReference type="NCBI Taxonomy" id="451876"/>
    <lineage>
        <taxon>Bacteria</taxon>
        <taxon>Pseudomonadati</taxon>
        <taxon>Pseudomonadota</taxon>
        <taxon>Alphaproteobacteria</taxon>
        <taxon>Hyphomicrobiales</taxon>
        <taxon>Rhizobiaceae</taxon>
        <taxon>Rhizobium/Agrobacterium group</taxon>
        <taxon>Rhizobium</taxon>
    </lineage>
</organism>
<dbReference type="Pfam" id="PF06791">
    <property type="entry name" value="TMP_2"/>
    <property type="match status" value="1"/>
</dbReference>
<dbReference type="InterPro" id="IPR007921">
    <property type="entry name" value="CHAP_dom"/>
</dbReference>
<name>A0A7W6LMW3_9HYPH</name>
<comment type="caution">
    <text evidence="3">The sequence shown here is derived from an EMBL/GenBank/DDBJ whole genome shotgun (WGS) entry which is preliminary data.</text>
</comment>